<organism evidence="2 3">
    <name type="scientific">Photobacterium kishitanii</name>
    <dbReference type="NCBI Taxonomy" id="318456"/>
    <lineage>
        <taxon>Bacteria</taxon>
        <taxon>Pseudomonadati</taxon>
        <taxon>Pseudomonadota</taxon>
        <taxon>Gammaproteobacteria</taxon>
        <taxon>Vibrionales</taxon>
        <taxon>Vibrionaceae</taxon>
        <taxon>Photobacterium</taxon>
    </lineage>
</organism>
<feature type="domain" description="DNA helicase Pif1-like DEAD-box helicase" evidence="1">
    <location>
        <begin position="25"/>
        <end position="169"/>
    </location>
</feature>
<dbReference type="GO" id="GO:0003678">
    <property type="term" value="F:DNA helicase activity"/>
    <property type="evidence" value="ECO:0007669"/>
    <property type="project" value="InterPro"/>
</dbReference>
<evidence type="ECO:0000313" key="3">
    <source>
        <dbReference type="Proteomes" id="UP000241426"/>
    </source>
</evidence>
<dbReference type="InterPro" id="IPR027417">
    <property type="entry name" value="P-loop_NTPase"/>
</dbReference>
<evidence type="ECO:0000259" key="1">
    <source>
        <dbReference type="Pfam" id="PF05970"/>
    </source>
</evidence>
<dbReference type="InterPro" id="IPR051055">
    <property type="entry name" value="PIF1_helicase"/>
</dbReference>
<gene>
    <name evidence="2" type="ORF">C9J27_02495</name>
</gene>
<sequence length="566" mass="62355">MLSNTNSGSEFLLQDQIDELDVEKKLILAAIADGENVFVTGGGGVGKSYLISLVNRLVKDLCLVAPTGLSALNIGGITVHRQFDIASDGFFTFTNLQDVIVEDSDDTLKSIRVLLIDEVGFLRIDIFVAVDYKLRKAKNKPNSPFGGCQVIVVGDFCQLAPPLNTSSGNMREYRAVYGKGVYAFQSMSWNNAGFIPFNLAETKRQGDKDFVRCLRMLRFGWHIEKAIDYINSNAGNNPIDSDVRLFATNTRVDSYNSEKFAALSGNEEIFDAEETGSFSGATPVERELKLKSGARVLITANKGNSYVNGDSGVVIGYDNVYNEDSGIFEDVVLVELDRNRRTVTVTPKTWEQKLRTRGSKDKILGTFTQLPIRLGYAISIHKSQGMSFDRLVVDCSGGGFAASIVYVALSRVRSLEGLTLVHAIKPTDVKINPIARDFTIASAKESISRREEDLNKYDVDLLSVDDFKKPVLNLASVVCDAFAMIGDTSIESIIDILRILRAGGIRVSLDVDIFGRIQSDHYFYQEDGVGLTDMEIFGVSLAEVVEGFYDPARDGEHLHDWLDTAV</sequence>
<accession>A0A2T3KM92</accession>
<dbReference type="AlphaFoldDB" id="A0A2T3KM92"/>
<dbReference type="GO" id="GO:0006281">
    <property type="term" value="P:DNA repair"/>
    <property type="evidence" value="ECO:0007669"/>
    <property type="project" value="InterPro"/>
</dbReference>
<reference evidence="2 3" key="1">
    <citation type="submission" date="2018-01" db="EMBL/GenBank/DDBJ databases">
        <title>Whole genome sequencing of Histamine producing bacteria.</title>
        <authorList>
            <person name="Butler K."/>
        </authorList>
    </citation>
    <scope>NUCLEOTIDE SEQUENCE [LARGE SCALE GENOMIC DNA]</scope>
    <source>
        <strain evidence="2 3">FS-7.2</strain>
    </source>
</reference>
<dbReference type="PANTHER" id="PTHR47642">
    <property type="entry name" value="ATP-DEPENDENT DNA HELICASE"/>
    <property type="match status" value="1"/>
</dbReference>
<dbReference type="EMBL" id="PYNF01000002">
    <property type="protein sequence ID" value="PSV00916.1"/>
    <property type="molecule type" value="Genomic_DNA"/>
</dbReference>
<dbReference type="Pfam" id="PF05970">
    <property type="entry name" value="PIF1"/>
    <property type="match status" value="1"/>
</dbReference>
<evidence type="ECO:0000313" key="2">
    <source>
        <dbReference type="EMBL" id="PSV00916.1"/>
    </source>
</evidence>
<dbReference type="SUPFAM" id="SSF52540">
    <property type="entry name" value="P-loop containing nucleoside triphosphate hydrolases"/>
    <property type="match status" value="2"/>
</dbReference>
<dbReference type="CDD" id="cd18809">
    <property type="entry name" value="SF1_C_RecD"/>
    <property type="match status" value="1"/>
</dbReference>
<proteinExistence type="predicted"/>
<name>A0A2T3KM92_9GAMM</name>
<protein>
    <recommendedName>
        <fullName evidence="1">DNA helicase Pif1-like DEAD-box helicase domain-containing protein</fullName>
    </recommendedName>
</protein>
<dbReference type="RefSeq" id="WP_107288643.1">
    <property type="nucleotide sequence ID" value="NZ_PYNF01000002.1"/>
</dbReference>
<dbReference type="Gene3D" id="3.40.50.300">
    <property type="entry name" value="P-loop containing nucleotide triphosphate hydrolases"/>
    <property type="match status" value="2"/>
</dbReference>
<dbReference type="GO" id="GO:0000723">
    <property type="term" value="P:telomere maintenance"/>
    <property type="evidence" value="ECO:0007669"/>
    <property type="project" value="InterPro"/>
</dbReference>
<dbReference type="Proteomes" id="UP000241426">
    <property type="component" value="Unassembled WGS sequence"/>
</dbReference>
<dbReference type="InterPro" id="IPR010285">
    <property type="entry name" value="DNA_helicase_pif1-like_DEAD"/>
</dbReference>
<comment type="caution">
    <text evidence="2">The sequence shown here is derived from an EMBL/GenBank/DDBJ whole genome shotgun (WGS) entry which is preliminary data.</text>
</comment>